<organism evidence="3 4">
    <name type="scientific">Candidatus Stercoripulliclostridium merdipullorum</name>
    <dbReference type="NCBI Taxonomy" id="2840952"/>
    <lineage>
        <taxon>Bacteria</taxon>
        <taxon>Bacillati</taxon>
        <taxon>Bacillota</taxon>
        <taxon>Clostridia</taxon>
        <taxon>Eubacteriales</taxon>
        <taxon>Candidatus Stercoripulliclostridium</taxon>
    </lineage>
</organism>
<gene>
    <name evidence="3" type="ORF">IAB14_01830</name>
</gene>
<sequence>MRNKRVGYFLFIVLLLSALTVAMVGCDGGGGQPTTPPDTTPPDQNTPEDDFGTPGYTRASVSKEDMASDLIRSISNGLKRGSYATVGASKPYAAALIRFDIQVNDLLLKGEMTADYDHKNPDRLIYTLKIDNQDNTIIAFHFFGSAHNASGNPELYVKLGETQVIFPMDGIEMPVFPLKFEEKTFEGLETVFKAFIKLKDSIQYEYKDVANARERHYRFSLNFKDSLSSLYSLSSLFGQYGFSNFDKLVEYLFGVTEDDLKNGNFPECEIVGEFTTVGGRQTAFGYGDLTKFTLNFNVEESENKNTVFAGQQYEMTLNLTTFTIVNTKASETTGMKVYKPSDLKGYEYYSNRGYRFDWDANLKGSEGDFGVKATVQFDGLTQKNDEMLLAIYQRDSGKTLYEIDYRDLTLRLKATGEDGSTRTATCAYDFDTLMSGLRQALILRLKEF</sequence>
<evidence type="ECO:0000256" key="1">
    <source>
        <dbReference type="SAM" id="MobiDB-lite"/>
    </source>
</evidence>
<evidence type="ECO:0008006" key="5">
    <source>
        <dbReference type="Google" id="ProtNLM"/>
    </source>
</evidence>
<dbReference type="AlphaFoldDB" id="A0A9D1NC75"/>
<protein>
    <recommendedName>
        <fullName evidence="5">Lipoprotein</fullName>
    </recommendedName>
</protein>
<evidence type="ECO:0000256" key="2">
    <source>
        <dbReference type="SAM" id="SignalP"/>
    </source>
</evidence>
<dbReference type="EMBL" id="DVOH01000014">
    <property type="protein sequence ID" value="HIU99837.1"/>
    <property type="molecule type" value="Genomic_DNA"/>
</dbReference>
<evidence type="ECO:0000313" key="4">
    <source>
        <dbReference type="Proteomes" id="UP000886891"/>
    </source>
</evidence>
<reference evidence="3" key="1">
    <citation type="submission" date="2020-10" db="EMBL/GenBank/DDBJ databases">
        <authorList>
            <person name="Gilroy R."/>
        </authorList>
    </citation>
    <scope>NUCLEOTIDE SEQUENCE</scope>
    <source>
        <strain evidence="3">23406</strain>
    </source>
</reference>
<feature type="chain" id="PRO_5039412204" description="Lipoprotein" evidence="2">
    <location>
        <begin position="23"/>
        <end position="448"/>
    </location>
</feature>
<feature type="signal peptide" evidence="2">
    <location>
        <begin position="1"/>
        <end position="22"/>
    </location>
</feature>
<dbReference type="PROSITE" id="PS51257">
    <property type="entry name" value="PROKAR_LIPOPROTEIN"/>
    <property type="match status" value="1"/>
</dbReference>
<accession>A0A9D1NC75</accession>
<feature type="non-terminal residue" evidence="3">
    <location>
        <position position="448"/>
    </location>
</feature>
<keyword evidence="2" id="KW-0732">Signal</keyword>
<dbReference type="Proteomes" id="UP000886891">
    <property type="component" value="Unassembled WGS sequence"/>
</dbReference>
<proteinExistence type="predicted"/>
<comment type="caution">
    <text evidence="3">The sequence shown here is derived from an EMBL/GenBank/DDBJ whole genome shotgun (WGS) entry which is preliminary data.</text>
</comment>
<feature type="region of interest" description="Disordered" evidence="1">
    <location>
        <begin position="29"/>
        <end position="58"/>
    </location>
</feature>
<reference evidence="3" key="2">
    <citation type="journal article" date="2021" name="PeerJ">
        <title>Extensive microbial diversity within the chicken gut microbiome revealed by metagenomics and culture.</title>
        <authorList>
            <person name="Gilroy R."/>
            <person name="Ravi A."/>
            <person name="Getino M."/>
            <person name="Pursley I."/>
            <person name="Horton D.L."/>
            <person name="Alikhan N.F."/>
            <person name="Baker D."/>
            <person name="Gharbi K."/>
            <person name="Hall N."/>
            <person name="Watson M."/>
            <person name="Adriaenssens E.M."/>
            <person name="Foster-Nyarko E."/>
            <person name="Jarju S."/>
            <person name="Secka A."/>
            <person name="Antonio M."/>
            <person name="Oren A."/>
            <person name="Chaudhuri R.R."/>
            <person name="La Ragione R."/>
            <person name="Hildebrand F."/>
            <person name="Pallen M.J."/>
        </authorList>
    </citation>
    <scope>NUCLEOTIDE SEQUENCE</scope>
    <source>
        <strain evidence="3">23406</strain>
    </source>
</reference>
<evidence type="ECO:0000313" key="3">
    <source>
        <dbReference type="EMBL" id="HIU99837.1"/>
    </source>
</evidence>
<name>A0A9D1NC75_9FIRM</name>